<dbReference type="OrthoDB" id="610608at2759"/>
<proteinExistence type="predicted"/>
<evidence type="ECO:0000313" key="2">
    <source>
        <dbReference type="Proteomes" id="UP000749646"/>
    </source>
</evidence>
<feature type="non-terminal residue" evidence="1">
    <location>
        <position position="1"/>
    </location>
</feature>
<dbReference type="Proteomes" id="UP000749646">
    <property type="component" value="Unassembled WGS sequence"/>
</dbReference>
<evidence type="ECO:0000313" key="1">
    <source>
        <dbReference type="EMBL" id="KAF9943810.1"/>
    </source>
</evidence>
<dbReference type="AlphaFoldDB" id="A0A9P6LUU5"/>
<dbReference type="EMBL" id="JAAAHW010008826">
    <property type="protein sequence ID" value="KAF9943810.1"/>
    <property type="molecule type" value="Genomic_DNA"/>
</dbReference>
<gene>
    <name evidence="1" type="ORF">BGZ65_000229</name>
</gene>
<name>A0A9P6LUU5_9FUNG</name>
<organism evidence="1 2">
    <name type="scientific">Modicella reniformis</name>
    <dbReference type="NCBI Taxonomy" id="1440133"/>
    <lineage>
        <taxon>Eukaryota</taxon>
        <taxon>Fungi</taxon>
        <taxon>Fungi incertae sedis</taxon>
        <taxon>Mucoromycota</taxon>
        <taxon>Mortierellomycotina</taxon>
        <taxon>Mortierellomycetes</taxon>
        <taxon>Mortierellales</taxon>
        <taxon>Mortierellaceae</taxon>
        <taxon>Modicella</taxon>
    </lineage>
</organism>
<protein>
    <submittedName>
        <fullName evidence="1">Uncharacterized protein</fullName>
    </submittedName>
</protein>
<sequence>MFNLHVTDTYPPLSEFFESPQLCGPKLKAMVLGNDQTEIFYWPFNTPGFGAANDRLWVKQWRRTENLPVNVSSPKLDCQRILQGYETKFGDHLYEYMAEHPSSTPFVNCLLFKTVSYENTEAVLYAPDAMHFQAGIDNIPCLDLEMAFKVNQDFSNVVVAWNYVIDQLYEYANRGEYPFNLTLEMRFVKASSML</sequence>
<reference evidence="1" key="1">
    <citation type="journal article" date="2020" name="Fungal Divers.">
        <title>Resolving the Mortierellaceae phylogeny through synthesis of multi-gene phylogenetics and phylogenomics.</title>
        <authorList>
            <person name="Vandepol N."/>
            <person name="Liber J."/>
            <person name="Desiro A."/>
            <person name="Na H."/>
            <person name="Kennedy M."/>
            <person name="Barry K."/>
            <person name="Grigoriev I.V."/>
            <person name="Miller A.N."/>
            <person name="O'Donnell K."/>
            <person name="Stajich J.E."/>
            <person name="Bonito G."/>
        </authorList>
    </citation>
    <scope>NUCLEOTIDE SEQUENCE</scope>
    <source>
        <strain evidence="1">MES-2147</strain>
    </source>
</reference>
<dbReference type="Gene3D" id="3.40.462.10">
    <property type="entry name" value="FAD-linked oxidases, C-terminal domain"/>
    <property type="match status" value="1"/>
</dbReference>
<comment type="caution">
    <text evidence="1">The sequence shown here is derived from an EMBL/GenBank/DDBJ whole genome shotgun (WGS) entry which is preliminary data.</text>
</comment>
<keyword evidence="2" id="KW-1185">Reference proteome</keyword>
<accession>A0A9P6LUU5</accession>
<dbReference type="InterPro" id="IPR016170">
    <property type="entry name" value="Cytok_DH_C_sf"/>
</dbReference>